<protein>
    <submittedName>
        <fullName evidence="2">Uncharacterized protein</fullName>
    </submittedName>
</protein>
<organism evidence="2 3">
    <name type="scientific">Mannheimia pernigra</name>
    <dbReference type="NCBI Taxonomy" id="111844"/>
    <lineage>
        <taxon>Bacteria</taxon>
        <taxon>Pseudomonadati</taxon>
        <taxon>Pseudomonadota</taxon>
        <taxon>Gammaproteobacteria</taxon>
        <taxon>Pasteurellales</taxon>
        <taxon>Pasteurellaceae</taxon>
        <taxon>Mannheimia</taxon>
    </lineage>
</organism>
<dbReference type="AlphaFoldDB" id="A0A7D5E1I5"/>
<feature type="region of interest" description="Disordered" evidence="1">
    <location>
        <begin position="65"/>
        <end position="90"/>
    </location>
</feature>
<evidence type="ECO:0000313" key="3">
    <source>
        <dbReference type="Proteomes" id="UP000509660"/>
    </source>
</evidence>
<feature type="compositionally biased region" description="Basic and acidic residues" evidence="1">
    <location>
        <begin position="65"/>
        <end position="76"/>
    </location>
</feature>
<keyword evidence="3" id="KW-1185">Reference proteome</keyword>
<sequence>MRKIDKKHLAFISGSGSAGEFIGGTIGAGIGAAAGSMAGAGAGGYAGSEIGRKIGSDIEDDMRRNPERWEHPEVSKPWDPTDSDGSSGNNSSRVICTHFYQKGMLSRELWRADMEYTLQHLPQSMVNGYHLWAIPYVRLMRKSPLAEKLMYPIAYHRAREIAYQMGYLEKGSIRGKIFRVILEPVCAFLGMFTTERKYQELWRNV</sequence>
<evidence type="ECO:0000313" key="2">
    <source>
        <dbReference type="EMBL" id="QLB39728.1"/>
    </source>
</evidence>
<reference evidence="2 3" key="1">
    <citation type="submission" date="2020-06" db="EMBL/GenBank/DDBJ databases">
        <title>Mannheimia pernigra sp. nov. isolated from bovine respiratory tract.</title>
        <authorList>
            <person name="Kuhnert P."/>
            <person name="Akarsu-Egger H."/>
        </authorList>
    </citation>
    <scope>NUCLEOTIDE SEQUENCE [LARGE SCALE GENOMIC DNA]</scope>
    <source>
        <strain evidence="2 3">BNO311</strain>
    </source>
</reference>
<dbReference type="EMBL" id="CP055306">
    <property type="protein sequence ID" value="QLB39728.1"/>
    <property type="molecule type" value="Genomic_DNA"/>
</dbReference>
<proteinExistence type="predicted"/>
<evidence type="ECO:0000256" key="1">
    <source>
        <dbReference type="SAM" id="MobiDB-lite"/>
    </source>
</evidence>
<dbReference type="RefSeq" id="WP_176809417.1">
    <property type="nucleotide sequence ID" value="NZ_CP055306.1"/>
</dbReference>
<accession>A0A7D5E1I5</accession>
<name>A0A7D5E1I5_9PAST</name>
<gene>
    <name evidence="2" type="ORF">HV559_01895</name>
</gene>
<dbReference type="Proteomes" id="UP000509660">
    <property type="component" value="Chromosome"/>
</dbReference>